<keyword evidence="5" id="KW-0805">Transcription regulation</keyword>
<dbReference type="GO" id="GO:0005634">
    <property type="term" value="C:nucleus"/>
    <property type="evidence" value="ECO:0007669"/>
    <property type="project" value="TreeGrafter"/>
</dbReference>
<gene>
    <name evidence="10" type="ORF">LIER_30159</name>
</gene>
<evidence type="ECO:0000256" key="1">
    <source>
        <dbReference type="ARBA" id="ARBA00001954"/>
    </source>
</evidence>
<keyword evidence="3" id="KW-0560">Oxidoreductase</keyword>
<dbReference type="InterPro" id="IPR003347">
    <property type="entry name" value="JmjC_dom"/>
</dbReference>
<keyword evidence="7" id="KW-0539">Nucleus</keyword>
<dbReference type="Gene3D" id="2.60.120.650">
    <property type="entry name" value="Cupin"/>
    <property type="match status" value="1"/>
</dbReference>
<dbReference type="Pfam" id="PF02375">
    <property type="entry name" value="JmjN"/>
    <property type="match status" value="1"/>
</dbReference>
<dbReference type="Pfam" id="PF02928">
    <property type="entry name" value="zf-C5HC2"/>
    <property type="match status" value="1"/>
</dbReference>
<keyword evidence="4" id="KW-0408">Iron</keyword>
<dbReference type="SUPFAM" id="SSF51197">
    <property type="entry name" value="Clavaminate synthase-like"/>
    <property type="match status" value="1"/>
</dbReference>
<dbReference type="FunFam" id="2.60.120.650:FF:000016">
    <property type="entry name" value="Lysine-specific demethylase isoform A"/>
    <property type="match status" value="1"/>
</dbReference>
<dbReference type="GO" id="GO:0040029">
    <property type="term" value="P:epigenetic regulation of gene expression"/>
    <property type="evidence" value="ECO:0007669"/>
    <property type="project" value="UniProtKB-ARBA"/>
</dbReference>
<protein>
    <submittedName>
        <fullName evidence="10">Histone modifying enzyme</fullName>
    </submittedName>
</protein>
<keyword evidence="6" id="KW-0804">Transcription</keyword>
<dbReference type="EMBL" id="BAABME010010667">
    <property type="protein sequence ID" value="GAA0180819.1"/>
    <property type="molecule type" value="Genomic_DNA"/>
</dbReference>
<reference evidence="10 11" key="1">
    <citation type="submission" date="2024-01" db="EMBL/GenBank/DDBJ databases">
        <title>The complete chloroplast genome sequence of Lithospermum erythrorhizon: insights into the phylogenetic relationship among Boraginaceae species and the maternal lineages of purple gromwells.</title>
        <authorList>
            <person name="Okada T."/>
            <person name="Watanabe K."/>
        </authorList>
    </citation>
    <scope>NUCLEOTIDE SEQUENCE [LARGE SCALE GENOMIC DNA]</scope>
</reference>
<dbReference type="GO" id="GO:0000785">
    <property type="term" value="C:chromatin"/>
    <property type="evidence" value="ECO:0007669"/>
    <property type="project" value="TreeGrafter"/>
</dbReference>
<dbReference type="InterPro" id="IPR004198">
    <property type="entry name" value="Znf_C5HC2"/>
</dbReference>
<feature type="domain" description="JmjN" evidence="8">
    <location>
        <begin position="110"/>
        <end position="151"/>
    </location>
</feature>
<evidence type="ECO:0000256" key="7">
    <source>
        <dbReference type="ARBA" id="ARBA00023242"/>
    </source>
</evidence>
<dbReference type="PROSITE" id="PS51184">
    <property type="entry name" value="JMJC"/>
    <property type="match status" value="1"/>
</dbReference>
<evidence type="ECO:0000259" key="9">
    <source>
        <dbReference type="PROSITE" id="PS51184"/>
    </source>
</evidence>
<accession>A0AAV3RQA2</accession>
<dbReference type="GO" id="GO:0016491">
    <property type="term" value="F:oxidoreductase activity"/>
    <property type="evidence" value="ECO:0007669"/>
    <property type="project" value="UniProtKB-KW"/>
</dbReference>
<evidence type="ECO:0000313" key="10">
    <source>
        <dbReference type="EMBL" id="GAA0180819.1"/>
    </source>
</evidence>
<dbReference type="GO" id="GO:0141052">
    <property type="term" value="F:histone H3 demethylase activity"/>
    <property type="evidence" value="ECO:0007669"/>
    <property type="project" value="UniProtKB-ARBA"/>
</dbReference>
<comment type="caution">
    <text evidence="10">The sequence shown here is derived from an EMBL/GenBank/DDBJ whole genome shotgun (WGS) entry which is preliminary data.</text>
</comment>
<proteinExistence type="predicted"/>
<keyword evidence="11" id="KW-1185">Reference proteome</keyword>
<dbReference type="InterPro" id="IPR003349">
    <property type="entry name" value="JmjN"/>
</dbReference>
<dbReference type="AlphaFoldDB" id="A0AAV3RQA2"/>
<sequence length="824" mass="92147">MFSLLRPRVEGKVCMSREAKLEYLKCKRLHRLKREAACDSAYNSNVSNMISRDRGDSLKISASCGMRLQSNLDVSTQSGTASNDKESSSKIKGAELEFSTSEWIEKIPECPVYYPNKEDFKDPLVYLQKIAPEASRFGICKIVSPVSASVPAGVVLLKEKLGFKFTTRVQPLRLAEWDSEDKVTFFMSGRNYTLREFEKMANKVFARRYSISGCLPATYMEKEFWNEIECGKTKSVEYACDVDGSAFSSSDDPLGKSKWNLKKLSRLPKSVLRLLETPIPGVTEPMLYIGMLFSMFAWHVEDHYLYSINYHHCGAAKTWYGVPGHAALDFEKAVREHVYNHNILSADGEDGAFNVLLGKTTLFPPRILTENGVPVFKAVQKPGEFVITFPRAYHSGFSHGFNCGEAVNFAIGDWFPLGSIASRRYALLNRVPLLPHEELICKEAMLLHRSLEQDDHGYSSVEMNSHHSIKVSFVTLMRFQHRARWFLAKTKACFGVTLISHGTILCSICKRDCYVAYMNCNCFLHPVCLRHDPRSLNVPCGGPRTLCVRENIQNMEAAAKKFELEVDLSHEIQQAQIDGDDFFLTLSENDAYVPFSDVNLEMDFEDNLKAAEAGTSVSSMPIGSSTIHVGRSNGLAISNNDMMGNSNYNSLKLSDGLDGRVCSGNGESDVSDSEVFRVKRRPSSRLDLRLAHDSDSVNFSNQGFRRLKKHLPEGRLKKLEVSDCMASANVHLNHTPAADATCTGEASHEIVRGRSTRGGTIPVSIKIKKVTNGEANLKSREHHHSCDSFRLESGRTLRESPILEIGPKRLKVRGPTTGMEGLFN</sequence>
<evidence type="ECO:0000256" key="4">
    <source>
        <dbReference type="ARBA" id="ARBA00023004"/>
    </source>
</evidence>
<dbReference type="PANTHER" id="PTHR10694">
    <property type="entry name" value="LYSINE-SPECIFIC DEMETHYLASE"/>
    <property type="match status" value="1"/>
</dbReference>
<evidence type="ECO:0000259" key="8">
    <source>
        <dbReference type="PROSITE" id="PS51183"/>
    </source>
</evidence>
<organism evidence="10 11">
    <name type="scientific">Lithospermum erythrorhizon</name>
    <name type="common">Purple gromwell</name>
    <name type="synonym">Lithospermum officinale var. erythrorhizon</name>
    <dbReference type="NCBI Taxonomy" id="34254"/>
    <lineage>
        <taxon>Eukaryota</taxon>
        <taxon>Viridiplantae</taxon>
        <taxon>Streptophyta</taxon>
        <taxon>Embryophyta</taxon>
        <taxon>Tracheophyta</taxon>
        <taxon>Spermatophyta</taxon>
        <taxon>Magnoliopsida</taxon>
        <taxon>eudicotyledons</taxon>
        <taxon>Gunneridae</taxon>
        <taxon>Pentapetalae</taxon>
        <taxon>asterids</taxon>
        <taxon>lamiids</taxon>
        <taxon>Boraginales</taxon>
        <taxon>Boraginaceae</taxon>
        <taxon>Boraginoideae</taxon>
        <taxon>Lithospermeae</taxon>
        <taxon>Lithospermum</taxon>
    </lineage>
</organism>
<name>A0AAV3RQA2_LITER</name>
<keyword evidence="2" id="KW-0479">Metal-binding</keyword>
<dbReference type="SMART" id="SM00545">
    <property type="entry name" value="JmjN"/>
    <property type="match status" value="1"/>
</dbReference>
<comment type="cofactor">
    <cofactor evidence="1">
        <name>Fe(2+)</name>
        <dbReference type="ChEBI" id="CHEBI:29033"/>
    </cofactor>
</comment>
<dbReference type="Proteomes" id="UP001454036">
    <property type="component" value="Unassembled WGS sequence"/>
</dbReference>
<evidence type="ECO:0000256" key="5">
    <source>
        <dbReference type="ARBA" id="ARBA00023015"/>
    </source>
</evidence>
<dbReference type="PANTHER" id="PTHR10694:SF33">
    <property type="entry name" value="LYSINE-SPECIFIC DEMETHYLASE 5"/>
    <property type="match status" value="1"/>
</dbReference>
<dbReference type="PROSITE" id="PS51183">
    <property type="entry name" value="JMJN"/>
    <property type="match status" value="1"/>
</dbReference>
<evidence type="ECO:0000256" key="2">
    <source>
        <dbReference type="ARBA" id="ARBA00022723"/>
    </source>
</evidence>
<dbReference type="Pfam" id="PF02373">
    <property type="entry name" value="JmjC"/>
    <property type="match status" value="1"/>
</dbReference>
<evidence type="ECO:0000256" key="6">
    <source>
        <dbReference type="ARBA" id="ARBA00023163"/>
    </source>
</evidence>
<feature type="domain" description="JmjC" evidence="9">
    <location>
        <begin position="256"/>
        <end position="426"/>
    </location>
</feature>
<dbReference type="GO" id="GO:0046872">
    <property type="term" value="F:metal ion binding"/>
    <property type="evidence" value="ECO:0007669"/>
    <property type="project" value="UniProtKB-KW"/>
</dbReference>
<evidence type="ECO:0000256" key="3">
    <source>
        <dbReference type="ARBA" id="ARBA00023002"/>
    </source>
</evidence>
<evidence type="ECO:0000313" key="11">
    <source>
        <dbReference type="Proteomes" id="UP001454036"/>
    </source>
</evidence>
<dbReference type="SMART" id="SM00558">
    <property type="entry name" value="JmjC"/>
    <property type="match status" value="1"/>
</dbReference>